<name>A0ABD1LLS1_9FABA</name>
<dbReference type="Proteomes" id="UP001603857">
    <property type="component" value="Unassembled WGS sequence"/>
</dbReference>
<dbReference type="PANTHER" id="PTHR33103">
    <property type="entry name" value="OS01G0153900 PROTEIN"/>
    <property type="match status" value="1"/>
</dbReference>
<protein>
    <submittedName>
        <fullName evidence="1">Uncharacterized protein</fullName>
    </submittedName>
</protein>
<proteinExistence type="predicted"/>
<dbReference type="EMBL" id="JBGMDY010000008">
    <property type="protein sequence ID" value="KAL2323900.1"/>
    <property type="molecule type" value="Genomic_DNA"/>
</dbReference>
<evidence type="ECO:0000313" key="1">
    <source>
        <dbReference type="EMBL" id="KAL2323900.1"/>
    </source>
</evidence>
<dbReference type="PANTHER" id="PTHR33103:SF19">
    <property type="entry name" value="OS09G0544700 PROTEIN"/>
    <property type="match status" value="1"/>
</dbReference>
<keyword evidence="2" id="KW-1185">Reference proteome</keyword>
<dbReference type="Pfam" id="PF05056">
    <property type="entry name" value="DUF674"/>
    <property type="match status" value="1"/>
</dbReference>
<dbReference type="AlphaFoldDB" id="A0ABD1LLS1"/>
<evidence type="ECO:0000313" key="2">
    <source>
        <dbReference type="Proteomes" id="UP001603857"/>
    </source>
</evidence>
<accession>A0ABD1LLS1</accession>
<dbReference type="InterPro" id="IPR007750">
    <property type="entry name" value="DUF674"/>
</dbReference>
<sequence length="222" mass="24647">MDNTLVNIYGKLGIWKCNPDGGLVVLWGQQHVRVFRDDKGAFIGGFSLYIGNLSAFAEKSVRNRYVYNMASSSTKLTMKILIDSKNNRVLFAEASKEVIDFFFSLLRLPVSTVITLLNKKGMVGSLGNLYQSVETMSDTYLQPDLHKDVLLKSRAPEISALLTSNDDEGAIDNIKPAFYTCATRTCGYHYVTCDNKSRCDCGKTMSTEMHYIGSSFAGNVSQ</sequence>
<organism evidence="1 2">
    <name type="scientific">Flemingia macrophylla</name>
    <dbReference type="NCBI Taxonomy" id="520843"/>
    <lineage>
        <taxon>Eukaryota</taxon>
        <taxon>Viridiplantae</taxon>
        <taxon>Streptophyta</taxon>
        <taxon>Embryophyta</taxon>
        <taxon>Tracheophyta</taxon>
        <taxon>Spermatophyta</taxon>
        <taxon>Magnoliopsida</taxon>
        <taxon>eudicotyledons</taxon>
        <taxon>Gunneridae</taxon>
        <taxon>Pentapetalae</taxon>
        <taxon>rosids</taxon>
        <taxon>fabids</taxon>
        <taxon>Fabales</taxon>
        <taxon>Fabaceae</taxon>
        <taxon>Papilionoideae</taxon>
        <taxon>50 kb inversion clade</taxon>
        <taxon>NPAAA clade</taxon>
        <taxon>indigoferoid/millettioid clade</taxon>
        <taxon>Phaseoleae</taxon>
        <taxon>Flemingia</taxon>
    </lineage>
</organism>
<gene>
    <name evidence="1" type="ORF">Fmac_022958</name>
</gene>
<comment type="caution">
    <text evidence="1">The sequence shown here is derived from an EMBL/GenBank/DDBJ whole genome shotgun (WGS) entry which is preliminary data.</text>
</comment>
<reference evidence="1 2" key="1">
    <citation type="submission" date="2024-08" db="EMBL/GenBank/DDBJ databases">
        <title>Insights into the chromosomal genome structure of Flemingia macrophylla.</title>
        <authorList>
            <person name="Ding Y."/>
            <person name="Zhao Y."/>
            <person name="Bi W."/>
            <person name="Wu M."/>
            <person name="Zhao G."/>
            <person name="Gong Y."/>
            <person name="Li W."/>
            <person name="Zhang P."/>
        </authorList>
    </citation>
    <scope>NUCLEOTIDE SEQUENCE [LARGE SCALE GENOMIC DNA]</scope>
    <source>
        <strain evidence="1">DYQJB</strain>
        <tissue evidence="1">Leaf</tissue>
    </source>
</reference>